<keyword evidence="1" id="KW-0805">Transcription regulation</keyword>
<evidence type="ECO:0000256" key="4">
    <source>
        <dbReference type="PROSITE-ProRule" id="PRU00335"/>
    </source>
</evidence>
<dbReference type="InterPro" id="IPR001647">
    <property type="entry name" value="HTH_TetR"/>
</dbReference>
<dbReference type="PANTHER" id="PTHR47506">
    <property type="entry name" value="TRANSCRIPTIONAL REGULATORY PROTEIN"/>
    <property type="match status" value="1"/>
</dbReference>
<keyword evidence="3" id="KW-0804">Transcription</keyword>
<dbReference type="RefSeq" id="WP_371385100.1">
    <property type="nucleotide sequence ID" value="NZ_JBGLYH010000003.1"/>
</dbReference>
<feature type="domain" description="HTH tetR-type" evidence="5">
    <location>
        <begin position="9"/>
        <end position="69"/>
    </location>
</feature>
<dbReference type="Gene3D" id="1.10.357.10">
    <property type="entry name" value="Tetracycline Repressor, domain 2"/>
    <property type="match status" value="1"/>
</dbReference>
<evidence type="ECO:0000259" key="5">
    <source>
        <dbReference type="PROSITE" id="PS50977"/>
    </source>
</evidence>
<keyword evidence="7" id="KW-1185">Reference proteome</keyword>
<evidence type="ECO:0000256" key="1">
    <source>
        <dbReference type="ARBA" id="ARBA00023015"/>
    </source>
</evidence>
<dbReference type="EMBL" id="JBGLYH010000003">
    <property type="protein sequence ID" value="MEZ7195552.1"/>
    <property type="molecule type" value="Genomic_DNA"/>
</dbReference>
<dbReference type="Pfam" id="PF00440">
    <property type="entry name" value="TetR_N"/>
    <property type="match status" value="1"/>
</dbReference>
<evidence type="ECO:0000256" key="2">
    <source>
        <dbReference type="ARBA" id="ARBA00023125"/>
    </source>
</evidence>
<feature type="DNA-binding region" description="H-T-H motif" evidence="4">
    <location>
        <begin position="32"/>
        <end position="51"/>
    </location>
</feature>
<reference evidence="6 7" key="1">
    <citation type="submission" date="2024-08" db="EMBL/GenBank/DDBJ databases">
        <title>Sulfate-reducing bacteria isolated from formation water of the oil field in Kazakhstan and description of Pseudodesulfovibrio sp.</title>
        <authorList>
            <person name="Bidzhieva S.K."/>
            <person name="Tourova T.P."/>
            <person name="Grouzdev D.S."/>
            <person name="Beletsky A.V."/>
            <person name="Sokolova D.S."/>
            <person name="Samigullina S.R."/>
            <person name="Poltaraus A.B."/>
            <person name="Avtukh A.N."/>
            <person name="Tereshina V.M."/>
            <person name="Zhaparov N.S."/>
            <person name="Mardanov A.V."/>
            <person name="Nazina T.N."/>
        </authorList>
    </citation>
    <scope>NUCLEOTIDE SEQUENCE [LARGE SCALE GENOMIC DNA]</scope>
    <source>
        <strain evidence="6 7">9FUS</strain>
    </source>
</reference>
<accession>A0ABV4K1B2</accession>
<dbReference type="PROSITE" id="PS50977">
    <property type="entry name" value="HTH_TETR_2"/>
    <property type="match status" value="1"/>
</dbReference>
<protein>
    <submittedName>
        <fullName evidence="6">TetR/AcrR family transcriptional regulator</fullName>
    </submittedName>
</protein>
<evidence type="ECO:0000313" key="7">
    <source>
        <dbReference type="Proteomes" id="UP001568698"/>
    </source>
</evidence>
<dbReference type="PANTHER" id="PTHR47506:SF1">
    <property type="entry name" value="HTH-TYPE TRANSCRIPTIONAL REGULATOR YJDC"/>
    <property type="match status" value="1"/>
</dbReference>
<dbReference type="SUPFAM" id="SSF46689">
    <property type="entry name" value="Homeodomain-like"/>
    <property type="match status" value="1"/>
</dbReference>
<dbReference type="Proteomes" id="UP001568698">
    <property type="component" value="Unassembled WGS sequence"/>
</dbReference>
<name>A0ABV4K1B2_9BACT</name>
<keyword evidence="2 4" id="KW-0238">DNA-binding</keyword>
<evidence type="ECO:0000256" key="3">
    <source>
        <dbReference type="ARBA" id="ARBA00023163"/>
    </source>
</evidence>
<dbReference type="InterPro" id="IPR009057">
    <property type="entry name" value="Homeodomain-like_sf"/>
</dbReference>
<organism evidence="6 7">
    <name type="scientific">Pseudodesulfovibrio karagichevae</name>
    <dbReference type="NCBI Taxonomy" id="3239305"/>
    <lineage>
        <taxon>Bacteria</taxon>
        <taxon>Pseudomonadati</taxon>
        <taxon>Thermodesulfobacteriota</taxon>
        <taxon>Desulfovibrionia</taxon>
        <taxon>Desulfovibrionales</taxon>
        <taxon>Desulfovibrionaceae</taxon>
    </lineage>
</organism>
<evidence type="ECO:0000313" key="6">
    <source>
        <dbReference type="EMBL" id="MEZ7195552.1"/>
    </source>
</evidence>
<proteinExistence type="predicted"/>
<gene>
    <name evidence="6" type="ORF">AB6M95_02230</name>
</gene>
<sequence>MNNAIDLEKSTRERILAESIHVFGRLGYRKSSMESLAAAADLSKQGLYLHFSSKHELFQASLRYYLDQGLGLVRAYLEQPGQPLSARLLTAMEVWFGRHKDTFASGALDVAVAGLRIANEDGEQYQAMYRREIARAIAAAGRESAVFASDIAQVLFVCGLSWKEPGLSHEEFMARMALCIKVCLREEKRK</sequence>
<dbReference type="PRINTS" id="PR00455">
    <property type="entry name" value="HTHTETR"/>
</dbReference>
<comment type="caution">
    <text evidence="6">The sequence shown here is derived from an EMBL/GenBank/DDBJ whole genome shotgun (WGS) entry which is preliminary data.</text>
</comment>